<dbReference type="AlphaFoldDB" id="A0A1W5DE53"/>
<dbReference type="EMBL" id="VXIT01000003">
    <property type="protein sequence ID" value="KAA6413677.1"/>
    <property type="molecule type" value="Genomic_DNA"/>
</dbReference>
<evidence type="ECO:0008006" key="5">
    <source>
        <dbReference type="Google" id="ProtNLM"/>
    </source>
</evidence>
<organism evidence="2 3">
    <name type="scientific">Lasallia pustulata</name>
    <dbReference type="NCBI Taxonomy" id="136370"/>
    <lineage>
        <taxon>Eukaryota</taxon>
        <taxon>Fungi</taxon>
        <taxon>Dikarya</taxon>
        <taxon>Ascomycota</taxon>
        <taxon>Pezizomycotina</taxon>
        <taxon>Lecanoromycetes</taxon>
        <taxon>OSLEUM clade</taxon>
        <taxon>Umbilicariomycetidae</taxon>
        <taxon>Umbilicariales</taxon>
        <taxon>Umbilicariaceae</taxon>
        <taxon>Lasallia</taxon>
    </lineage>
</organism>
<sequence>MAQPRSRLPLILGLTAAGGVGYYLYSAGGDPNVADKKFEHDAAAASAKVRGTFPGQGKEAQKKGEEVASSVGSKIDATVHDAKAKLSEADAKAYAKMAEADKKIGQLKDDGIAKFDQVRKETEKEFHEKVDNFDKTVERKTAEAKSGISSWFGFGK</sequence>
<dbReference type="OrthoDB" id="5355126at2759"/>
<proteinExistence type="predicted"/>
<gene>
    <name evidence="1" type="ORF">FRX48_02038</name>
</gene>
<reference evidence="1 4" key="3">
    <citation type="submission" date="2019-09" db="EMBL/GenBank/DDBJ databases">
        <title>The hologenome of the rock-dwelling lichen Lasallia pustulata.</title>
        <authorList>
            <person name="Greshake Tzovaras B."/>
            <person name="Segers F."/>
            <person name="Bicker A."/>
            <person name="Dal Grande F."/>
            <person name="Otte J."/>
            <person name="Hankeln T."/>
            <person name="Schmitt I."/>
            <person name="Ebersberger I."/>
        </authorList>
    </citation>
    <scope>NUCLEOTIDE SEQUENCE [LARGE SCALE GENOMIC DNA]</scope>
    <source>
        <strain evidence="1">A1-1</strain>
    </source>
</reference>
<evidence type="ECO:0000313" key="2">
    <source>
        <dbReference type="EMBL" id="SLM41250.1"/>
    </source>
</evidence>
<dbReference type="Proteomes" id="UP000324767">
    <property type="component" value="Unassembled WGS sequence"/>
</dbReference>
<accession>A0A1W5DE53</accession>
<evidence type="ECO:0000313" key="3">
    <source>
        <dbReference type="Proteomes" id="UP000192927"/>
    </source>
</evidence>
<name>A0A1W5DE53_9LECA</name>
<dbReference type="EMBL" id="FWEW01003806">
    <property type="protein sequence ID" value="SLM41250.1"/>
    <property type="molecule type" value="Genomic_DNA"/>
</dbReference>
<reference evidence="2" key="2">
    <citation type="submission" date="2017-03" db="EMBL/GenBank/DDBJ databases">
        <authorList>
            <person name="Afonso C.L."/>
            <person name="Miller P.J."/>
            <person name="Scott M.A."/>
            <person name="Spackman E."/>
            <person name="Goraichik I."/>
            <person name="Dimitrov K.M."/>
            <person name="Suarez D.L."/>
            <person name="Swayne D.E."/>
        </authorList>
    </citation>
    <scope>NUCLEOTIDE SEQUENCE [LARGE SCALE GENOMIC DNA]</scope>
</reference>
<dbReference type="Proteomes" id="UP000192927">
    <property type="component" value="Unassembled WGS sequence"/>
</dbReference>
<evidence type="ECO:0000313" key="4">
    <source>
        <dbReference type="Proteomes" id="UP000324767"/>
    </source>
</evidence>
<evidence type="ECO:0000313" key="1">
    <source>
        <dbReference type="EMBL" id="KAA6413677.1"/>
    </source>
</evidence>
<keyword evidence="3" id="KW-1185">Reference proteome</keyword>
<protein>
    <recommendedName>
        <fullName evidence="5">Calcofluor white hypersensitive protein</fullName>
    </recommendedName>
</protein>
<reference evidence="3" key="1">
    <citation type="submission" date="2017-03" db="EMBL/GenBank/DDBJ databases">
        <authorList>
            <person name="Sharma R."/>
            <person name="Thines M."/>
        </authorList>
    </citation>
    <scope>NUCLEOTIDE SEQUENCE [LARGE SCALE GENOMIC DNA]</scope>
</reference>